<evidence type="ECO:0000256" key="3">
    <source>
        <dbReference type="ARBA" id="ARBA00022989"/>
    </source>
</evidence>
<evidence type="ECO:0000313" key="8">
    <source>
        <dbReference type="EMBL" id="MET3605359.1"/>
    </source>
</evidence>
<comment type="subcellular location">
    <subcellularLocation>
        <location evidence="1">Membrane</location>
        <topology evidence="1">Multi-pass membrane protein</topology>
    </subcellularLocation>
</comment>
<gene>
    <name evidence="8" type="ORF">ABIC99_003188</name>
    <name evidence="9" type="ORF">EWH46_18005</name>
</gene>
<evidence type="ECO:0000256" key="6">
    <source>
        <dbReference type="SAM" id="Phobius"/>
    </source>
</evidence>
<evidence type="ECO:0000313" key="9">
    <source>
        <dbReference type="EMBL" id="QEN02461.1"/>
    </source>
</evidence>
<dbReference type="OrthoDB" id="9810941at2"/>
<feature type="domain" description="Major facilitator superfamily (MFS) profile" evidence="7">
    <location>
        <begin position="221"/>
        <end position="403"/>
    </location>
</feature>
<feature type="transmembrane region" description="Helical" evidence="6">
    <location>
        <begin position="288"/>
        <end position="307"/>
    </location>
</feature>
<feature type="transmembrane region" description="Helical" evidence="6">
    <location>
        <begin position="220"/>
        <end position="240"/>
    </location>
</feature>
<feature type="transmembrane region" description="Helical" evidence="6">
    <location>
        <begin position="30"/>
        <end position="46"/>
    </location>
</feature>
<evidence type="ECO:0000256" key="5">
    <source>
        <dbReference type="SAM" id="MobiDB-lite"/>
    </source>
</evidence>
<feature type="transmembrane region" description="Helical" evidence="6">
    <location>
        <begin position="343"/>
        <end position="360"/>
    </location>
</feature>
<evidence type="ECO:0000256" key="1">
    <source>
        <dbReference type="ARBA" id="ARBA00004141"/>
    </source>
</evidence>
<keyword evidence="4 6" id="KW-0472">Membrane</keyword>
<evidence type="ECO:0000259" key="7">
    <source>
        <dbReference type="PROSITE" id="PS50850"/>
    </source>
</evidence>
<dbReference type="Pfam" id="PF07690">
    <property type="entry name" value="MFS_1"/>
    <property type="match status" value="1"/>
</dbReference>
<accession>A0A5C1Q4G5</accession>
<dbReference type="SUPFAM" id="SSF103473">
    <property type="entry name" value="MFS general substrate transporter"/>
    <property type="match status" value="1"/>
</dbReference>
<dbReference type="EMBL" id="CP035708">
    <property type="protein sequence ID" value="QEN02461.1"/>
    <property type="molecule type" value="Genomic_DNA"/>
</dbReference>
<evidence type="ECO:0000313" key="11">
    <source>
        <dbReference type="Proteomes" id="UP001549111"/>
    </source>
</evidence>
<dbReference type="Proteomes" id="UP001549111">
    <property type="component" value="Unassembled WGS sequence"/>
</dbReference>
<dbReference type="EMBL" id="JBEPLS010000015">
    <property type="protein sequence ID" value="MET3605359.1"/>
    <property type="molecule type" value="Genomic_DNA"/>
</dbReference>
<proteinExistence type="predicted"/>
<dbReference type="PROSITE" id="PS50850">
    <property type="entry name" value="MFS"/>
    <property type="match status" value="1"/>
</dbReference>
<organism evidence="9 10">
    <name type="scientific">Sphaerotilus sulfidivorans</name>
    <dbReference type="NCBI Taxonomy" id="639200"/>
    <lineage>
        <taxon>Bacteria</taxon>
        <taxon>Pseudomonadati</taxon>
        <taxon>Pseudomonadota</taxon>
        <taxon>Betaproteobacteria</taxon>
        <taxon>Burkholderiales</taxon>
        <taxon>Sphaerotilaceae</taxon>
        <taxon>Sphaerotilus</taxon>
    </lineage>
</organism>
<protein>
    <submittedName>
        <fullName evidence="8">Fucose permease</fullName>
    </submittedName>
    <submittedName>
        <fullName evidence="9">MFS transporter</fullName>
    </submittedName>
</protein>
<dbReference type="InterPro" id="IPR051788">
    <property type="entry name" value="MFS_Transporter"/>
</dbReference>
<feature type="transmembrane region" description="Helical" evidence="6">
    <location>
        <begin position="313"/>
        <end position="331"/>
    </location>
</feature>
<feature type="compositionally biased region" description="Polar residues" evidence="5">
    <location>
        <begin position="1"/>
        <end position="11"/>
    </location>
</feature>
<feature type="transmembrane region" description="Helical" evidence="6">
    <location>
        <begin position="146"/>
        <end position="168"/>
    </location>
</feature>
<dbReference type="AlphaFoldDB" id="A0A5C1Q4G5"/>
<dbReference type="GO" id="GO:0022857">
    <property type="term" value="F:transmembrane transporter activity"/>
    <property type="evidence" value="ECO:0007669"/>
    <property type="project" value="InterPro"/>
</dbReference>
<evidence type="ECO:0000256" key="2">
    <source>
        <dbReference type="ARBA" id="ARBA00022692"/>
    </source>
</evidence>
<dbReference type="CDD" id="cd17393">
    <property type="entry name" value="MFS_MosC_like"/>
    <property type="match status" value="1"/>
</dbReference>
<evidence type="ECO:0000313" key="10">
    <source>
        <dbReference type="Proteomes" id="UP000323522"/>
    </source>
</evidence>
<keyword evidence="11" id="KW-1185">Reference proteome</keyword>
<reference evidence="9 10" key="1">
    <citation type="submission" date="2019-02" db="EMBL/GenBank/DDBJ databases">
        <title>Complete Genome Sequence and Methylome Analysis of Sphaerotilus natans subsp. sulfidivorans D-507.</title>
        <authorList>
            <person name="Fomenkov A."/>
            <person name="Gridneva E."/>
            <person name="Smolyakov D."/>
            <person name="Dubinina G."/>
            <person name="Vincze T."/>
            <person name="Grabovich M."/>
            <person name="Roberts R.J."/>
        </authorList>
    </citation>
    <scope>NUCLEOTIDE SEQUENCE [LARGE SCALE GENOMIC DNA]</scope>
    <source>
        <strain evidence="9 10">D-507</strain>
    </source>
</reference>
<keyword evidence="2 6" id="KW-0812">Transmembrane</keyword>
<sequence length="403" mass="41228">MTTTFPASLGQTGPGPSPSRLSRARRSTRVLFAALGLVGGAWGVHIPSVKMHYGLDEAMLSLVLLSAAAGAVVSLFTAGRIVAWLGARGAARACALVMGLMLALVLHWPSLALLLPAMLVFGAAMSLYDVAINAEGSALEVMGGSAILSGLHGMFSLGAMGGAALAAGLLRLQVTPEHQLAGFGLLMALAVLAAARGMLDTHPAPEPHEGPQAQFAWPRGQLLVIGLLIFAGMSAEGVMYDWCVLYLKQELGMPQAQAGLGYAAFAGAMALARFAGDRLRARYPEDQLLAFSAGLSAFAMAVVLISGDPWVSLIGYALVGAGLAPVVPILYNAATRVPGTSRAAAIASVSSIGYSGFLIGPPLIGAIAHALTLTAAMGVVVVAASLLSIFSHRVPMADRASRP</sequence>
<dbReference type="KEGG" id="snn:EWH46_18005"/>
<name>A0A5C1Q4G5_9BURK</name>
<feature type="transmembrane region" description="Helical" evidence="6">
    <location>
        <begin position="260"/>
        <end position="276"/>
    </location>
</feature>
<dbReference type="GO" id="GO:0016020">
    <property type="term" value="C:membrane"/>
    <property type="evidence" value="ECO:0007669"/>
    <property type="project" value="UniProtKB-SubCell"/>
</dbReference>
<dbReference type="Proteomes" id="UP000323522">
    <property type="component" value="Chromosome"/>
</dbReference>
<dbReference type="PANTHER" id="PTHR23514:SF13">
    <property type="entry name" value="INNER MEMBRANE PROTEIN YBJJ"/>
    <property type="match status" value="1"/>
</dbReference>
<feature type="region of interest" description="Disordered" evidence="5">
    <location>
        <begin position="1"/>
        <end position="22"/>
    </location>
</feature>
<dbReference type="PANTHER" id="PTHR23514">
    <property type="entry name" value="BYPASS OF STOP CODON PROTEIN 6"/>
    <property type="match status" value="1"/>
</dbReference>
<dbReference type="RefSeq" id="WP_149505087.1">
    <property type="nucleotide sequence ID" value="NZ_CP035708.1"/>
</dbReference>
<feature type="transmembrane region" description="Helical" evidence="6">
    <location>
        <begin position="58"/>
        <end position="78"/>
    </location>
</feature>
<reference evidence="8 11" key="2">
    <citation type="submission" date="2024-06" db="EMBL/GenBank/DDBJ databases">
        <title>Genomic Encyclopedia of Type Strains, Phase IV (KMG-IV): sequencing the most valuable type-strain genomes for metagenomic binning, comparative biology and taxonomic classification.</title>
        <authorList>
            <person name="Goeker M."/>
        </authorList>
    </citation>
    <scope>NUCLEOTIDE SEQUENCE [LARGE SCALE GENOMIC DNA]</scope>
    <source>
        <strain evidence="8 11">D-501</strain>
    </source>
</reference>
<dbReference type="Gene3D" id="1.20.1250.20">
    <property type="entry name" value="MFS general substrate transporter like domains"/>
    <property type="match status" value="2"/>
</dbReference>
<dbReference type="InterPro" id="IPR011701">
    <property type="entry name" value="MFS"/>
</dbReference>
<evidence type="ECO:0000256" key="4">
    <source>
        <dbReference type="ARBA" id="ARBA00023136"/>
    </source>
</evidence>
<feature type="transmembrane region" description="Helical" evidence="6">
    <location>
        <begin position="90"/>
        <end position="108"/>
    </location>
</feature>
<dbReference type="InterPro" id="IPR020846">
    <property type="entry name" value="MFS_dom"/>
</dbReference>
<dbReference type="InterPro" id="IPR036259">
    <property type="entry name" value="MFS_trans_sf"/>
</dbReference>
<feature type="transmembrane region" description="Helical" evidence="6">
    <location>
        <begin position="366"/>
        <end position="390"/>
    </location>
</feature>
<keyword evidence="3 6" id="KW-1133">Transmembrane helix</keyword>